<dbReference type="AlphaFoldDB" id="A0A6L2JIW5"/>
<name>A0A6L2JIW5_TANCI</name>
<evidence type="ECO:0008006" key="2">
    <source>
        <dbReference type="Google" id="ProtNLM"/>
    </source>
</evidence>
<dbReference type="EMBL" id="BKCJ010000860">
    <property type="protein sequence ID" value="GEU36866.1"/>
    <property type="molecule type" value="Genomic_DNA"/>
</dbReference>
<evidence type="ECO:0000313" key="1">
    <source>
        <dbReference type="EMBL" id="GEU36866.1"/>
    </source>
</evidence>
<comment type="caution">
    <text evidence="1">The sequence shown here is derived from an EMBL/GenBank/DDBJ whole genome shotgun (WGS) entry which is preliminary data.</text>
</comment>
<protein>
    <recommendedName>
        <fullName evidence="2">Reverse transcriptase domain-containing protein</fullName>
    </recommendedName>
</protein>
<accession>A0A6L2JIW5</accession>
<sequence>MSKSDMIFEKIKMMIQQLMERLNEENQAKIKEMIQVTHTSEPSRRFNSICYDDNDNVDDEESTIPLSDIISQLPPSIVITTSPLVLPIEDPEVSLIMGNKELNTISEKESDEFIKSSVEDLVSIPSESQDTSGSDSGCVLPSCDYFSHINIFEEKSVTFSNPLFYDDFTSSDDESLSDEDVLEDNFKIYSNPLFEFNGEYISSDINPLFDELLEDIECKVSYDSNLFSILMRMSVSPQVTTLSFYFTVIHPLL</sequence>
<reference evidence="1" key="1">
    <citation type="journal article" date="2019" name="Sci. Rep.">
        <title>Draft genome of Tanacetum cinerariifolium, the natural source of mosquito coil.</title>
        <authorList>
            <person name="Yamashiro T."/>
            <person name="Shiraishi A."/>
            <person name="Satake H."/>
            <person name="Nakayama K."/>
        </authorList>
    </citation>
    <scope>NUCLEOTIDE SEQUENCE</scope>
</reference>
<gene>
    <name evidence="1" type="ORF">Tci_008844</name>
</gene>
<organism evidence="1">
    <name type="scientific">Tanacetum cinerariifolium</name>
    <name type="common">Dalmatian daisy</name>
    <name type="synonym">Chrysanthemum cinerariifolium</name>
    <dbReference type="NCBI Taxonomy" id="118510"/>
    <lineage>
        <taxon>Eukaryota</taxon>
        <taxon>Viridiplantae</taxon>
        <taxon>Streptophyta</taxon>
        <taxon>Embryophyta</taxon>
        <taxon>Tracheophyta</taxon>
        <taxon>Spermatophyta</taxon>
        <taxon>Magnoliopsida</taxon>
        <taxon>eudicotyledons</taxon>
        <taxon>Gunneridae</taxon>
        <taxon>Pentapetalae</taxon>
        <taxon>asterids</taxon>
        <taxon>campanulids</taxon>
        <taxon>Asterales</taxon>
        <taxon>Asteraceae</taxon>
        <taxon>Asteroideae</taxon>
        <taxon>Anthemideae</taxon>
        <taxon>Anthemidinae</taxon>
        <taxon>Tanacetum</taxon>
    </lineage>
</organism>
<proteinExistence type="predicted"/>